<feature type="domain" description="Protein kinase" evidence="9">
    <location>
        <begin position="63"/>
        <end position="320"/>
    </location>
</feature>
<evidence type="ECO:0000259" key="9">
    <source>
        <dbReference type="PROSITE" id="PS50011"/>
    </source>
</evidence>
<feature type="region of interest" description="Disordered" evidence="8">
    <location>
        <begin position="710"/>
        <end position="792"/>
    </location>
</feature>
<dbReference type="FunFam" id="1.10.510.10:FF:000571">
    <property type="entry name" value="Maternal embryonic leucine zipper kinase"/>
    <property type="match status" value="1"/>
</dbReference>
<dbReference type="GO" id="GO:0035556">
    <property type="term" value="P:intracellular signal transduction"/>
    <property type="evidence" value="ECO:0007669"/>
    <property type="project" value="TreeGrafter"/>
</dbReference>
<comment type="cofactor">
    <cofactor evidence="1">
        <name>Mg(2+)</name>
        <dbReference type="ChEBI" id="CHEBI:18420"/>
    </cofactor>
</comment>
<dbReference type="InterPro" id="IPR000719">
    <property type="entry name" value="Prot_kinase_dom"/>
</dbReference>
<dbReference type="GO" id="GO:0005524">
    <property type="term" value="F:ATP binding"/>
    <property type="evidence" value="ECO:0007669"/>
    <property type="project" value="UniProtKB-UniRule"/>
</dbReference>
<name>A0A914GXA4_GLORO</name>
<feature type="compositionally biased region" description="Basic and acidic residues" evidence="8">
    <location>
        <begin position="466"/>
        <end position="489"/>
    </location>
</feature>
<evidence type="ECO:0000256" key="4">
    <source>
        <dbReference type="ARBA" id="ARBA00022741"/>
    </source>
</evidence>
<evidence type="ECO:0000313" key="10">
    <source>
        <dbReference type="Proteomes" id="UP000887572"/>
    </source>
</evidence>
<dbReference type="PROSITE" id="PS00107">
    <property type="entry name" value="PROTEIN_KINASE_ATP"/>
    <property type="match status" value="1"/>
</dbReference>
<feature type="compositionally biased region" description="Basic and acidic residues" evidence="8">
    <location>
        <begin position="430"/>
        <end position="446"/>
    </location>
</feature>
<feature type="region of interest" description="Disordered" evidence="8">
    <location>
        <begin position="425"/>
        <end position="559"/>
    </location>
</feature>
<dbReference type="PROSITE" id="PS00108">
    <property type="entry name" value="PROTEIN_KINASE_ST"/>
    <property type="match status" value="1"/>
</dbReference>
<keyword evidence="4 7" id="KW-0547">Nucleotide-binding</keyword>
<reference evidence="11" key="1">
    <citation type="submission" date="2022-11" db="UniProtKB">
        <authorList>
            <consortium name="WormBaseParasite"/>
        </authorList>
    </citation>
    <scope>IDENTIFICATION</scope>
</reference>
<feature type="compositionally biased region" description="Basic and acidic residues" evidence="8">
    <location>
        <begin position="710"/>
        <end position="772"/>
    </location>
</feature>
<dbReference type="Proteomes" id="UP000887572">
    <property type="component" value="Unplaced"/>
</dbReference>
<evidence type="ECO:0000256" key="6">
    <source>
        <dbReference type="ARBA" id="ARBA00022840"/>
    </source>
</evidence>
<feature type="region of interest" description="Disordered" evidence="8">
    <location>
        <begin position="627"/>
        <end position="653"/>
    </location>
</feature>
<dbReference type="SMART" id="SM00220">
    <property type="entry name" value="S_TKc"/>
    <property type="match status" value="1"/>
</dbReference>
<evidence type="ECO:0000256" key="1">
    <source>
        <dbReference type="ARBA" id="ARBA00001946"/>
    </source>
</evidence>
<organism evidence="10 11">
    <name type="scientific">Globodera rostochiensis</name>
    <name type="common">Golden nematode worm</name>
    <name type="synonym">Heterodera rostochiensis</name>
    <dbReference type="NCBI Taxonomy" id="31243"/>
    <lineage>
        <taxon>Eukaryota</taxon>
        <taxon>Metazoa</taxon>
        <taxon>Ecdysozoa</taxon>
        <taxon>Nematoda</taxon>
        <taxon>Chromadorea</taxon>
        <taxon>Rhabditida</taxon>
        <taxon>Tylenchina</taxon>
        <taxon>Tylenchomorpha</taxon>
        <taxon>Tylenchoidea</taxon>
        <taxon>Heteroderidae</taxon>
        <taxon>Heteroderinae</taxon>
        <taxon>Globodera</taxon>
    </lineage>
</organism>
<keyword evidence="2" id="KW-0723">Serine/threonine-protein kinase</keyword>
<dbReference type="GO" id="GO:0005634">
    <property type="term" value="C:nucleus"/>
    <property type="evidence" value="ECO:0007669"/>
    <property type="project" value="TreeGrafter"/>
</dbReference>
<accession>A0A914GXA4</accession>
<dbReference type="AlphaFoldDB" id="A0A914GXA4"/>
<dbReference type="InterPro" id="IPR017441">
    <property type="entry name" value="Protein_kinase_ATP_BS"/>
</dbReference>
<keyword evidence="6 7" id="KW-0067">ATP-binding</keyword>
<dbReference type="Pfam" id="PF00069">
    <property type="entry name" value="Pkinase"/>
    <property type="match status" value="1"/>
</dbReference>
<dbReference type="SUPFAM" id="SSF56112">
    <property type="entry name" value="Protein kinase-like (PK-like)"/>
    <property type="match status" value="1"/>
</dbReference>
<protein>
    <submittedName>
        <fullName evidence="11">Protein kinase domain-containing protein</fullName>
    </submittedName>
</protein>
<dbReference type="GO" id="GO:0004674">
    <property type="term" value="F:protein serine/threonine kinase activity"/>
    <property type="evidence" value="ECO:0007669"/>
    <property type="project" value="UniProtKB-KW"/>
</dbReference>
<evidence type="ECO:0000256" key="8">
    <source>
        <dbReference type="SAM" id="MobiDB-lite"/>
    </source>
</evidence>
<dbReference type="InterPro" id="IPR008271">
    <property type="entry name" value="Ser/Thr_kinase_AS"/>
</dbReference>
<dbReference type="WBParaSite" id="Gr19_v10_g12209.t1">
    <property type="protein sequence ID" value="Gr19_v10_g12209.t1"/>
    <property type="gene ID" value="Gr19_v10_g12209"/>
</dbReference>
<evidence type="ECO:0000256" key="2">
    <source>
        <dbReference type="ARBA" id="ARBA00022527"/>
    </source>
</evidence>
<dbReference type="Gene3D" id="1.10.510.10">
    <property type="entry name" value="Transferase(Phosphotransferase) domain 1"/>
    <property type="match status" value="1"/>
</dbReference>
<dbReference type="PANTHER" id="PTHR24342:SF20">
    <property type="entry name" value="MYOSIN LIGHT CHAIN KINASE, SMOOTH MUSCLE"/>
    <property type="match status" value="1"/>
</dbReference>
<evidence type="ECO:0000256" key="7">
    <source>
        <dbReference type="PROSITE-ProRule" id="PRU10141"/>
    </source>
</evidence>
<dbReference type="PROSITE" id="PS50011">
    <property type="entry name" value="PROTEIN_KINASE_DOM"/>
    <property type="match status" value="1"/>
</dbReference>
<dbReference type="Gene3D" id="3.30.200.20">
    <property type="entry name" value="Phosphorylase Kinase, domain 1"/>
    <property type="match status" value="1"/>
</dbReference>
<feature type="compositionally biased region" description="Basic and acidic residues" evidence="8">
    <location>
        <begin position="544"/>
        <end position="559"/>
    </location>
</feature>
<feature type="binding site" evidence="7">
    <location>
        <position position="92"/>
    </location>
    <ligand>
        <name>ATP</name>
        <dbReference type="ChEBI" id="CHEBI:30616"/>
    </ligand>
</feature>
<dbReference type="GO" id="GO:0043065">
    <property type="term" value="P:positive regulation of apoptotic process"/>
    <property type="evidence" value="ECO:0007669"/>
    <property type="project" value="TreeGrafter"/>
</dbReference>
<keyword evidence="5" id="KW-0418">Kinase</keyword>
<dbReference type="PANTHER" id="PTHR24342">
    <property type="entry name" value="SERINE/THREONINE-PROTEIN KINASE 17"/>
    <property type="match status" value="1"/>
</dbReference>
<evidence type="ECO:0000256" key="5">
    <source>
        <dbReference type="ARBA" id="ARBA00022777"/>
    </source>
</evidence>
<keyword evidence="3" id="KW-0808">Transferase</keyword>
<proteinExistence type="predicted"/>
<feature type="region of interest" description="Disordered" evidence="8">
    <location>
        <begin position="919"/>
        <end position="943"/>
    </location>
</feature>
<feature type="compositionally biased region" description="Basic and acidic residues" evidence="8">
    <location>
        <begin position="919"/>
        <end position="934"/>
    </location>
</feature>
<evidence type="ECO:0000256" key="3">
    <source>
        <dbReference type="ARBA" id="ARBA00022679"/>
    </source>
</evidence>
<sequence length="943" mass="106123">MVLRNGSTLSSDWSDLNGAGDEAATSQAIRVDELDHFDEAWVKPFPLRDGVRIRKGERFSDYYALFEEIGEGKFGKVYRCVEKASNLMLAAKCIKIRKDTDFEKVEKEVNIMTQMRHKCIAQIYDAFATTDNDVILIMEIVEGGELFDRVADDSYILTEMAVALIMFQICEAIRYIHSQHIIHLDLKPENIMCTSQTSNQIKLIDFGLAQWYDGSKDLMFMAGTPEFAAPEVIKYEPLDFHTDMWSLGVIAYILLSGQSPFLGETLAHTYCNVERGNWMFCEEFAENGISSDAKDFICKLLLLDKDRRMLPDECLRHPWIRKNRERAFLASRTASPAVCHPLAVEKFRKYVKNKRFRRLVFGVLFINQVMRMMQTMQRNKSVHGVEYVRNLLVAAESADATDPLNSEEGIGGVNKGEKEAEKGILLSVMDSERKEKVKESVEKGADGDGAAKMPGGRKKVVLVKKVPREPGEKKKRSKSEARRAAEQHRTRSSTEQTSNKKQRQEDEVGGGVTGAKSPLLSARRESMSSREPPTTRRAAAVVEKSVKFEEEPPTRDDVPKKVAVGMPVKRVSDGNVLRITARMFEEHSCCTPSTSAAEKKVLPAQEAVTTKKTVSSSNVSALLKKLEQKGQQQGAGGGGTVRTPGRSLSSSTAAATTLQLPFAVTAVAPLKKETATATTRTTGEKGVPGEEKKLKTVRVVKKKVLRLRTAEETEQRQKKREKEQKQQMTTVRERETDETEKMKKVKLRGDAEREEKRRSKKVDDGEQQRRGAEGTASAQNGHGEGTRTREPELNGVAITTIKQPQPPKTGLLSPRAKQRLKMSNSFPLGAKGGMNANNNIREDSAEEMDDAWGVVGQDVFDFSLLRKKLQNRIMGLKDQDDLETEAENQQRFELQKQQKMLRTNLNIKRAMRKWISIDKETKHHQQQHNTDRAAPEIFPDWAR</sequence>
<evidence type="ECO:0000313" key="11">
    <source>
        <dbReference type="WBParaSite" id="Gr19_v10_g12209.t1"/>
    </source>
</evidence>
<keyword evidence="10" id="KW-1185">Reference proteome</keyword>
<dbReference type="InterPro" id="IPR011009">
    <property type="entry name" value="Kinase-like_dom_sf"/>
</dbReference>